<comment type="caution">
    <text evidence="2">The sequence shown here is derived from an EMBL/GenBank/DDBJ whole genome shotgun (WGS) entry which is preliminary data.</text>
</comment>
<evidence type="ECO:0000313" key="2">
    <source>
        <dbReference type="EMBL" id="CAI6334514.1"/>
    </source>
</evidence>
<feature type="region of interest" description="Disordered" evidence="1">
    <location>
        <begin position="37"/>
        <end position="66"/>
    </location>
</feature>
<gene>
    <name evidence="2" type="ORF">PDIGIT_LOCUS7575</name>
</gene>
<feature type="compositionally biased region" description="Low complexity" evidence="1">
    <location>
        <begin position="43"/>
        <end position="53"/>
    </location>
</feature>
<protein>
    <submittedName>
        <fullName evidence="2">Uncharacterized protein</fullName>
    </submittedName>
</protein>
<keyword evidence="3" id="KW-1185">Reference proteome</keyword>
<feature type="region of interest" description="Disordered" evidence="1">
    <location>
        <begin position="83"/>
        <end position="112"/>
    </location>
</feature>
<accession>A0A9W4UFR2</accession>
<sequence>MPMSKPRMTVTLQFAPRSQHASTATDVSNTIASHQHYHQPVLSSSASSSSIISNHHHHHHPLIKKTPRLNMKTSKQAHKANPYSFIPHLDGQTDPQHAYSERPQPSYPGSQWVTERTDAADHTARSHHHLSRMIHCMCVRALSSAVSGKQDIHIPYIVDLHGPAE</sequence>
<dbReference type="Proteomes" id="UP001152607">
    <property type="component" value="Unassembled WGS sequence"/>
</dbReference>
<proteinExistence type="predicted"/>
<dbReference type="EMBL" id="CAOQHR010000005">
    <property type="protein sequence ID" value="CAI6334514.1"/>
    <property type="molecule type" value="Genomic_DNA"/>
</dbReference>
<evidence type="ECO:0000313" key="3">
    <source>
        <dbReference type="Proteomes" id="UP001152607"/>
    </source>
</evidence>
<dbReference type="AlphaFoldDB" id="A0A9W4UFR2"/>
<evidence type="ECO:0000256" key="1">
    <source>
        <dbReference type="SAM" id="MobiDB-lite"/>
    </source>
</evidence>
<reference evidence="2" key="1">
    <citation type="submission" date="2023-01" db="EMBL/GenBank/DDBJ databases">
        <authorList>
            <person name="Van Ghelder C."/>
            <person name="Rancurel C."/>
        </authorList>
    </citation>
    <scope>NUCLEOTIDE SEQUENCE</scope>
    <source>
        <strain evidence="2">CNCM I-4278</strain>
    </source>
</reference>
<feature type="compositionally biased region" description="Basic residues" evidence="1">
    <location>
        <begin position="54"/>
        <end position="66"/>
    </location>
</feature>
<organism evidence="2 3">
    <name type="scientific">Periconia digitata</name>
    <dbReference type="NCBI Taxonomy" id="1303443"/>
    <lineage>
        <taxon>Eukaryota</taxon>
        <taxon>Fungi</taxon>
        <taxon>Dikarya</taxon>
        <taxon>Ascomycota</taxon>
        <taxon>Pezizomycotina</taxon>
        <taxon>Dothideomycetes</taxon>
        <taxon>Pleosporomycetidae</taxon>
        <taxon>Pleosporales</taxon>
        <taxon>Massarineae</taxon>
        <taxon>Periconiaceae</taxon>
        <taxon>Periconia</taxon>
    </lineage>
</organism>
<name>A0A9W4UFR2_9PLEO</name>